<dbReference type="InterPro" id="IPR036024">
    <property type="entry name" value="Somatomedin_B-like_dom_sf"/>
</dbReference>
<feature type="signal peptide" evidence="2">
    <location>
        <begin position="1"/>
        <end position="20"/>
    </location>
</feature>
<evidence type="ECO:0000313" key="5">
    <source>
        <dbReference type="Proteomes" id="UP001283361"/>
    </source>
</evidence>
<proteinExistence type="predicted"/>
<dbReference type="EMBL" id="JAWDGP010003406">
    <property type="protein sequence ID" value="KAK3774476.1"/>
    <property type="molecule type" value="Genomic_DNA"/>
</dbReference>
<evidence type="ECO:0000256" key="1">
    <source>
        <dbReference type="ARBA" id="ARBA00023157"/>
    </source>
</evidence>
<evidence type="ECO:0000259" key="3">
    <source>
        <dbReference type="PROSITE" id="PS50958"/>
    </source>
</evidence>
<keyword evidence="2" id="KW-0732">Signal</keyword>
<dbReference type="InterPro" id="IPR001212">
    <property type="entry name" value="Somatomedin_B_dom"/>
</dbReference>
<organism evidence="4 5">
    <name type="scientific">Elysia crispata</name>
    <name type="common">lettuce slug</name>
    <dbReference type="NCBI Taxonomy" id="231223"/>
    <lineage>
        <taxon>Eukaryota</taxon>
        <taxon>Metazoa</taxon>
        <taxon>Spiralia</taxon>
        <taxon>Lophotrochozoa</taxon>
        <taxon>Mollusca</taxon>
        <taxon>Gastropoda</taxon>
        <taxon>Heterobranchia</taxon>
        <taxon>Euthyneura</taxon>
        <taxon>Panpulmonata</taxon>
        <taxon>Sacoglossa</taxon>
        <taxon>Placobranchoidea</taxon>
        <taxon>Plakobranchidae</taxon>
        <taxon>Elysia</taxon>
    </lineage>
</organism>
<dbReference type="AlphaFoldDB" id="A0AAE0ZT42"/>
<dbReference type="SUPFAM" id="SSF90188">
    <property type="entry name" value="Somatomedin B domain"/>
    <property type="match status" value="1"/>
</dbReference>
<protein>
    <recommendedName>
        <fullName evidence="3">SMB domain-containing protein</fullName>
    </recommendedName>
</protein>
<evidence type="ECO:0000256" key="2">
    <source>
        <dbReference type="SAM" id="SignalP"/>
    </source>
</evidence>
<feature type="domain" description="SMB" evidence="3">
    <location>
        <begin position="113"/>
        <end position="159"/>
    </location>
</feature>
<dbReference type="PROSITE" id="PS50958">
    <property type="entry name" value="SMB_2"/>
    <property type="match status" value="1"/>
</dbReference>
<sequence length="414" mass="45895">MTPHLLTLVALLRFCSKTEQLETTADKGKINESAIDKPVVNTERTVTPLYHTAFTAKSTTGSSLAPSSSDYTYFTLPYLRNGCECRNIATDFVYQNNLCDAHDPKSYLGSKRAFYSCAHQCSHKHPYSERSREQCACDDICVVYDDCCRDMSVACPQTYTRGKVWYRHFEADSSFCDRRNFLVFTSCLAKDRAGAGAGALSTKGVTQEPKFFSGSQSFFHGDLPVPPGSLKKISESLSLYRVTDISSGTVFANLNILNSCRGSEGVPYFLPVLISLNCSAVKPPVTAGRTSAIQVLKECRANNLGSAITPFHRTCQETRLIRCRCINARDGEFTDHIHNSCIGPDESVPLTTRYRLWSYHLDNDFSQVNDSQCGTATLCNYQKVDDGKAQMSISPFPVALAYKSFQRRGVSSVL</sequence>
<evidence type="ECO:0000313" key="4">
    <source>
        <dbReference type="EMBL" id="KAK3774476.1"/>
    </source>
</evidence>
<feature type="chain" id="PRO_5042130803" description="SMB domain-containing protein" evidence="2">
    <location>
        <begin position="21"/>
        <end position="414"/>
    </location>
</feature>
<name>A0AAE0ZT42_9GAST</name>
<comment type="caution">
    <text evidence="4">The sequence shown here is derived from an EMBL/GenBank/DDBJ whole genome shotgun (WGS) entry which is preliminary data.</text>
</comment>
<keyword evidence="1" id="KW-1015">Disulfide bond</keyword>
<keyword evidence="5" id="KW-1185">Reference proteome</keyword>
<gene>
    <name evidence="4" type="ORF">RRG08_049412</name>
</gene>
<dbReference type="Proteomes" id="UP001283361">
    <property type="component" value="Unassembled WGS sequence"/>
</dbReference>
<reference evidence="4" key="1">
    <citation type="journal article" date="2023" name="G3 (Bethesda)">
        <title>A reference genome for the long-term kleptoplast-retaining sea slug Elysia crispata morphotype clarki.</title>
        <authorList>
            <person name="Eastman K.E."/>
            <person name="Pendleton A.L."/>
            <person name="Shaikh M.A."/>
            <person name="Suttiyut T."/>
            <person name="Ogas R."/>
            <person name="Tomko P."/>
            <person name="Gavelis G."/>
            <person name="Widhalm J.R."/>
            <person name="Wisecaver J.H."/>
        </authorList>
    </citation>
    <scope>NUCLEOTIDE SEQUENCE</scope>
    <source>
        <strain evidence="4">ECLA1</strain>
    </source>
</reference>
<accession>A0AAE0ZT42</accession>